<dbReference type="Pfam" id="PF00702">
    <property type="entry name" value="Hydrolase"/>
    <property type="match status" value="1"/>
</dbReference>
<name>A0A1H9PFX9_9ACTN</name>
<dbReference type="RefSeq" id="WP_091008771.1">
    <property type="nucleotide sequence ID" value="NZ_FOGP01000003.1"/>
</dbReference>
<keyword evidence="1" id="KW-0378">Hydrolase</keyword>
<dbReference type="EMBL" id="FOGP01000003">
    <property type="protein sequence ID" value="SER47054.1"/>
    <property type="molecule type" value="Genomic_DNA"/>
</dbReference>
<dbReference type="PANTHER" id="PTHR43316:SF3">
    <property type="entry name" value="HALOACID DEHALOGENASE, TYPE II (AFU_ORTHOLOGUE AFUA_2G07750)-RELATED"/>
    <property type="match status" value="1"/>
</dbReference>
<protein>
    <submittedName>
        <fullName evidence="2">FMN phosphatase YigB, HAD superfamily</fullName>
    </submittedName>
</protein>
<dbReference type="InterPro" id="IPR023214">
    <property type="entry name" value="HAD_sf"/>
</dbReference>
<evidence type="ECO:0000313" key="2">
    <source>
        <dbReference type="EMBL" id="SER47054.1"/>
    </source>
</evidence>
<dbReference type="Gene3D" id="3.40.50.1000">
    <property type="entry name" value="HAD superfamily/HAD-like"/>
    <property type="match status" value="1"/>
</dbReference>
<dbReference type="InterPro" id="IPR036412">
    <property type="entry name" value="HAD-like_sf"/>
</dbReference>
<evidence type="ECO:0000313" key="3">
    <source>
        <dbReference type="Proteomes" id="UP000199128"/>
    </source>
</evidence>
<dbReference type="AlphaFoldDB" id="A0A1H9PFX9"/>
<dbReference type="InterPro" id="IPR051540">
    <property type="entry name" value="S-2-haloacid_dehalogenase"/>
</dbReference>
<sequence length="250" mass="28038">MIRAILFDLDDTLLDINLTAFITRYVTQKARIVGRITRTPSALVMAHMAKGYLDVSDPKREDGMTNLELFNSSYLRRTGIPLDDPIIADVLDYYEKNCLWGMKGSMVQARPREGARRTIERAQELGLTVALATNPTFTLDCDRVRMEWAEVADIGFARISHIANSTRSKPDARYYQEFISKLGFTPQECLMVGNDARRDFPRPDIALRTAYVGHAWPRRAIWRGSIGALGDALPQVISLLDASEGGTTNP</sequence>
<dbReference type="SUPFAM" id="SSF56784">
    <property type="entry name" value="HAD-like"/>
    <property type="match status" value="1"/>
</dbReference>
<dbReference type="GO" id="GO:0016787">
    <property type="term" value="F:hydrolase activity"/>
    <property type="evidence" value="ECO:0007669"/>
    <property type="project" value="UniProtKB-KW"/>
</dbReference>
<evidence type="ECO:0000256" key="1">
    <source>
        <dbReference type="ARBA" id="ARBA00022801"/>
    </source>
</evidence>
<dbReference type="Proteomes" id="UP000199128">
    <property type="component" value="Unassembled WGS sequence"/>
</dbReference>
<organism evidence="2 3">
    <name type="scientific">Parafannyhessea umbonata</name>
    <dbReference type="NCBI Taxonomy" id="604330"/>
    <lineage>
        <taxon>Bacteria</taxon>
        <taxon>Bacillati</taxon>
        <taxon>Actinomycetota</taxon>
        <taxon>Coriobacteriia</taxon>
        <taxon>Coriobacteriales</taxon>
        <taxon>Atopobiaceae</taxon>
        <taxon>Parafannyhessea</taxon>
    </lineage>
</organism>
<dbReference type="PANTHER" id="PTHR43316">
    <property type="entry name" value="HYDROLASE, HALOACID DELAHOGENASE-RELATED"/>
    <property type="match status" value="1"/>
</dbReference>
<proteinExistence type="predicted"/>
<accession>A0A1H9PFX9</accession>
<reference evidence="3" key="1">
    <citation type="submission" date="2016-10" db="EMBL/GenBank/DDBJ databases">
        <authorList>
            <person name="Varghese N."/>
            <person name="Submissions S."/>
        </authorList>
    </citation>
    <scope>NUCLEOTIDE SEQUENCE [LARGE SCALE GENOMIC DNA]</scope>
    <source>
        <strain evidence="3">KHGC19</strain>
    </source>
</reference>
<gene>
    <name evidence="2" type="ORF">SAMN05216446_0927</name>
</gene>